<keyword evidence="1" id="KW-0812">Transmembrane</keyword>
<reference evidence="3" key="1">
    <citation type="journal article" date="2022" name="G3 (Bethesda)">
        <title>Unveiling the complete genome sequence of Alicyclobacillus acidoterrestris DSM 3922T, a taint-producing strain.</title>
        <authorList>
            <person name="Leonardo I.C."/>
            <person name="Barreto Crespo M.T."/>
            <person name="Gaspar F.B."/>
        </authorList>
    </citation>
    <scope>NUCLEOTIDE SEQUENCE [LARGE SCALE GENOMIC DNA]</scope>
    <source>
        <strain evidence="3">DSM 3922</strain>
    </source>
</reference>
<accession>A0A9E6ZXM7</accession>
<sequence length="325" mass="36980">MKAKMIHHLLLRIWDHSRPLPAFITAAIYLAFSFFLPKLQHWFPEGSKNEYKLRVTLYVSLVIATGYVTLPSDPVIKVGDFPIPRALYWVVACGITFAVVKIFTTLLSLSLYQGILPDALKLNSERREQGLKNELALNAVCSNAITGAFFEEAREYLRATRLYIRDDYQFSIEVSNAFSAQLTRALSESNIRSDCATFMIRDVENGSNDFRLCPRPARNIAKEAVRQWKRQISHDEPVIVDSVAKFEQKTVVAIIPPGSLPYIVVFWSDEVLPTYPIVNALLAFDSLMTSDEIWNFHRVHSEYISKFGDPDAVNSHLESIFQNAE</sequence>
<dbReference type="EMBL" id="CP080468">
    <property type="protein sequence ID" value="UNO51049.1"/>
    <property type="molecule type" value="Genomic_DNA"/>
</dbReference>
<keyword evidence="1" id="KW-1133">Transmembrane helix</keyword>
<evidence type="ECO:0000313" key="3">
    <source>
        <dbReference type="Proteomes" id="UP000829401"/>
    </source>
</evidence>
<dbReference type="AlphaFoldDB" id="A0A9E6ZXM7"/>
<dbReference type="RefSeq" id="WP_146824867.1">
    <property type="nucleotide sequence ID" value="NZ_AURB01000122.1"/>
</dbReference>
<keyword evidence="3" id="KW-1185">Reference proteome</keyword>
<evidence type="ECO:0000313" key="2">
    <source>
        <dbReference type="EMBL" id="UNO51049.1"/>
    </source>
</evidence>
<feature type="transmembrane region" description="Helical" evidence="1">
    <location>
        <begin position="20"/>
        <end position="39"/>
    </location>
</feature>
<geneLocation type="plasmid" evidence="3">
    <name>pDSM3922.1</name>
</geneLocation>
<feature type="transmembrane region" description="Helical" evidence="1">
    <location>
        <begin position="51"/>
        <end position="70"/>
    </location>
</feature>
<keyword evidence="1" id="KW-0472">Membrane</keyword>
<keyword evidence="2" id="KW-0614">Plasmid</keyword>
<protein>
    <submittedName>
        <fullName evidence="2">Uncharacterized protein</fullName>
    </submittedName>
</protein>
<feature type="transmembrane region" description="Helical" evidence="1">
    <location>
        <begin position="86"/>
        <end position="112"/>
    </location>
</feature>
<name>A0A9E6ZXM7_ALIAG</name>
<gene>
    <name evidence="2" type="ORF">K1I37_20960</name>
</gene>
<dbReference type="Proteomes" id="UP000829401">
    <property type="component" value="Plasmid pDSM3922.1"/>
</dbReference>
<proteinExistence type="predicted"/>
<dbReference type="KEGG" id="aaco:K1I37_20960"/>
<evidence type="ECO:0000256" key="1">
    <source>
        <dbReference type="SAM" id="Phobius"/>
    </source>
</evidence>
<organism evidence="2 3">
    <name type="scientific">Alicyclobacillus acidoterrestris (strain ATCC 49025 / DSM 3922 / CIP 106132 / NCIMB 13137 / GD3B)</name>
    <dbReference type="NCBI Taxonomy" id="1356854"/>
    <lineage>
        <taxon>Bacteria</taxon>
        <taxon>Bacillati</taxon>
        <taxon>Bacillota</taxon>
        <taxon>Bacilli</taxon>
        <taxon>Bacillales</taxon>
        <taxon>Alicyclobacillaceae</taxon>
        <taxon>Alicyclobacillus</taxon>
    </lineage>
</organism>